<evidence type="ECO:0000256" key="1">
    <source>
        <dbReference type="SAM" id="Phobius"/>
    </source>
</evidence>
<keyword evidence="1" id="KW-1133">Transmembrane helix</keyword>
<proteinExistence type="predicted"/>
<evidence type="ECO:0000313" key="3">
    <source>
        <dbReference type="Proteomes" id="UP000606889"/>
    </source>
</evidence>
<feature type="transmembrane region" description="Helical" evidence="1">
    <location>
        <begin position="313"/>
        <end position="331"/>
    </location>
</feature>
<evidence type="ECO:0008006" key="4">
    <source>
        <dbReference type="Google" id="ProtNLM"/>
    </source>
</evidence>
<keyword evidence="1" id="KW-0812">Transmembrane</keyword>
<protein>
    <recommendedName>
        <fullName evidence="4">Phage tail tape measure protein</fullName>
    </recommendedName>
</protein>
<dbReference type="EMBL" id="JACOON010000002">
    <property type="protein sequence ID" value="MBC5647561.1"/>
    <property type="molecule type" value="Genomic_DNA"/>
</dbReference>
<comment type="caution">
    <text evidence="2">The sequence shown here is derived from an EMBL/GenBank/DDBJ whole genome shotgun (WGS) entry which is preliminary data.</text>
</comment>
<reference evidence="2 3" key="1">
    <citation type="submission" date="2020-08" db="EMBL/GenBank/DDBJ databases">
        <title>Genome public.</title>
        <authorList>
            <person name="Liu C."/>
            <person name="Sun Q."/>
        </authorList>
    </citation>
    <scope>NUCLEOTIDE SEQUENCE [LARGE SCALE GENOMIC DNA]</scope>
    <source>
        <strain evidence="2 3">NSJ-35</strain>
    </source>
</reference>
<evidence type="ECO:0000313" key="2">
    <source>
        <dbReference type="EMBL" id="MBC5647561.1"/>
    </source>
</evidence>
<keyword evidence="1" id="KW-0472">Membrane</keyword>
<feature type="transmembrane region" description="Helical" evidence="1">
    <location>
        <begin position="49"/>
        <end position="68"/>
    </location>
</feature>
<organism evidence="2 3">
    <name type="scientific">Christensenella tenuis</name>
    <dbReference type="NCBI Taxonomy" id="2763033"/>
    <lineage>
        <taxon>Bacteria</taxon>
        <taxon>Bacillati</taxon>
        <taxon>Bacillota</taxon>
        <taxon>Clostridia</taxon>
        <taxon>Christensenellales</taxon>
        <taxon>Christensenellaceae</taxon>
        <taxon>Christensenella</taxon>
    </lineage>
</organism>
<accession>A0ABR7ECQ3</accession>
<sequence length="895" mass="97374">MNTLDLGALKIGLVTDLAKGISEIKKVGDTTEETQSKSKKNFSAIGKSVGIMGAAIGGACVAAGAALIKMTNDMADYSDDILTFSAKTGIATDSVQKLYYMQESADVSMQSWQKAIAKTTTAVKQYQQGNAETVKAVDALGVSFTDAGGKMKSQYDIMFDMLGALENVGDSTQRDVLANQIFGRSYQDLLPVMEMGVDNFKAQADEAEKLGLVVEEDVLTSFNDYKDAMDKIKQQLAKALLPVLQAFLPLLQSLAEAFSEWLGSSETKAAIQSIANTLSDFVTQNKQAIADFVKGALEALLGIFKWIINNKEAVLIALAGITAAVIAFNVAASANPIGAIILAVTALLALLTSLPTEMDGINAKVREANAATAAWRSEMDNLDTSINSFSDMTNSAGQTLGDLAGIISDNQNKINEIYKTAFDENRSLRDDEIQSVQEYLDNIAAAQEEQYQLYQAQLGAQVTLLQEQLKNENLTYEQRKQIMGQLETAQAQYAESVNGSIQNELAALTMRLQRGEITQEQYSQMTQAALDRQKEYAAQGSAITQGIVDENISTMEKQSQINMQAYNNRTTHTKSMETVQQHYAQRMKEINNDETLSWFDKTALLQEAERQAIADFAKLAADQEVTWDNYQFLTDSNIQQQTAKFFDWIGTNKAQGGQLSEDSRQNARDILNAYASLPEDMQESGLNSLRGLAQGMADEFPGLKDAASMDMDQLIQAMNDALGVASPSVKMDSAGQNLMEGLKQGTNKKAPSLMDHIRNIGQSMIDGFKNLFQIKSPSRVFRGFGENIGAGLEEGLLSSTDAVMKAGDELSKAALDGLNANKLEMEAVAFAGDALADAYRTPDISGYINTHEGSKDASGSVIKNEQNNYFTARELTPYEQAQQTRRLGKALFEGV</sequence>
<dbReference type="Proteomes" id="UP000606889">
    <property type="component" value="Unassembled WGS sequence"/>
</dbReference>
<dbReference type="RefSeq" id="WP_186857084.1">
    <property type="nucleotide sequence ID" value="NZ_JACOON010000002.1"/>
</dbReference>
<name>A0ABR7ECQ3_9FIRM</name>
<gene>
    <name evidence="2" type="ORF">H8S18_04365</name>
</gene>
<keyword evidence="3" id="KW-1185">Reference proteome</keyword>